<keyword evidence="11" id="KW-1185">Reference proteome</keyword>
<organism evidence="10 11">
    <name type="scientific">Candidatus Nitrosotalea okcheonensis</name>
    <dbReference type="NCBI Taxonomy" id="1903276"/>
    <lineage>
        <taxon>Archaea</taxon>
        <taxon>Nitrososphaerota</taxon>
        <taxon>Nitrososphaeria</taxon>
        <taxon>Nitrosotaleales</taxon>
        <taxon>Nitrosotaleaceae</taxon>
        <taxon>Nitrosotalea</taxon>
    </lineage>
</organism>
<keyword evidence="7" id="KW-0057">Aromatic amino acid biosynthesis</keyword>
<dbReference type="PANTHER" id="PTHR22854">
    <property type="entry name" value="TRYPTOPHAN BIOSYNTHESIS PROTEIN"/>
    <property type="match status" value="1"/>
</dbReference>
<evidence type="ECO:0000313" key="11">
    <source>
        <dbReference type="Proteomes" id="UP000230607"/>
    </source>
</evidence>
<dbReference type="CDD" id="cd00331">
    <property type="entry name" value="IGPS"/>
    <property type="match status" value="1"/>
</dbReference>
<sequence length="257" mass="28596">MKDMLEKLAKNSQKAISDGTYKINYKTPKSKQNLVNQIKNNKHASLITEVKFSSPSLGNIRDVSDPVFIATQMVEGGAVGLSVLTQPYLFNGSPDYFTKIRKKINIPLLMKDIVVDKIQIDAAEKLGADVILLIQAIFDKKFAKDIDDFVSYAHKKNLLVLLESHTKKEFTESTKTHADILGINNRNLDTLEIDLDTTKSILHDRDEKRIVISESGVESPKDIKFLDRCGADAFLVGSSIMKSKDIKGLVSELVSAI</sequence>
<feature type="domain" description="Indole-3-glycerol phosphate synthase" evidence="9">
    <location>
        <begin position="10"/>
        <end position="252"/>
    </location>
</feature>
<dbReference type="InterPro" id="IPR013785">
    <property type="entry name" value="Aldolase_TIM"/>
</dbReference>
<keyword evidence="6" id="KW-0822">Tryptophan biosynthesis</keyword>
<reference evidence="11" key="1">
    <citation type="submission" date="2017-03" db="EMBL/GenBank/DDBJ databases">
        <authorList>
            <person name="Herbold C."/>
        </authorList>
    </citation>
    <scope>NUCLEOTIDE SEQUENCE [LARGE SCALE GENOMIC DNA]</scope>
</reference>
<evidence type="ECO:0000256" key="7">
    <source>
        <dbReference type="ARBA" id="ARBA00023141"/>
    </source>
</evidence>
<evidence type="ECO:0000256" key="2">
    <source>
        <dbReference type="ARBA" id="ARBA00004696"/>
    </source>
</evidence>
<dbReference type="Proteomes" id="UP000230607">
    <property type="component" value="Chromosome 1"/>
</dbReference>
<dbReference type="Pfam" id="PF00218">
    <property type="entry name" value="IGPS"/>
    <property type="match status" value="1"/>
</dbReference>
<evidence type="ECO:0000259" key="9">
    <source>
        <dbReference type="Pfam" id="PF00218"/>
    </source>
</evidence>
<dbReference type="SUPFAM" id="SSF51366">
    <property type="entry name" value="Ribulose-phoshate binding barrel"/>
    <property type="match status" value="1"/>
</dbReference>
<gene>
    <name evidence="10" type="primary">trpC</name>
    <name evidence="10" type="ORF">NCS_10500</name>
</gene>
<dbReference type="InterPro" id="IPR013798">
    <property type="entry name" value="Indole-3-glycerol_P_synth_dom"/>
</dbReference>
<comment type="catalytic activity">
    <reaction evidence="1">
        <text>1-(2-carboxyphenylamino)-1-deoxy-D-ribulose 5-phosphate + H(+) = (1S,2R)-1-C-(indol-3-yl)glycerol 3-phosphate + CO2 + H2O</text>
        <dbReference type="Rhea" id="RHEA:23476"/>
        <dbReference type="ChEBI" id="CHEBI:15377"/>
        <dbReference type="ChEBI" id="CHEBI:15378"/>
        <dbReference type="ChEBI" id="CHEBI:16526"/>
        <dbReference type="ChEBI" id="CHEBI:58613"/>
        <dbReference type="ChEBI" id="CHEBI:58866"/>
        <dbReference type="EC" id="4.1.1.48"/>
    </reaction>
</comment>
<evidence type="ECO:0000256" key="3">
    <source>
        <dbReference type="ARBA" id="ARBA00012362"/>
    </source>
</evidence>
<dbReference type="EMBL" id="LT841358">
    <property type="protein sequence ID" value="SMH70693.1"/>
    <property type="molecule type" value="Genomic_DNA"/>
</dbReference>
<dbReference type="RefSeq" id="WP_231911837.1">
    <property type="nucleotide sequence ID" value="NZ_LT841358.1"/>
</dbReference>
<dbReference type="UniPathway" id="UPA00035">
    <property type="reaction ID" value="UER00043"/>
</dbReference>
<proteinExistence type="predicted"/>
<accession>A0A2H1FD50</accession>
<dbReference type="EC" id="4.1.1.48" evidence="3"/>
<dbReference type="InterPro" id="IPR011060">
    <property type="entry name" value="RibuloseP-bd_barrel"/>
</dbReference>
<evidence type="ECO:0000256" key="8">
    <source>
        <dbReference type="ARBA" id="ARBA00023239"/>
    </source>
</evidence>
<evidence type="ECO:0000256" key="6">
    <source>
        <dbReference type="ARBA" id="ARBA00022822"/>
    </source>
</evidence>
<evidence type="ECO:0000256" key="5">
    <source>
        <dbReference type="ARBA" id="ARBA00022793"/>
    </source>
</evidence>
<dbReference type="GO" id="GO:0004640">
    <property type="term" value="F:phosphoribosylanthranilate isomerase activity"/>
    <property type="evidence" value="ECO:0007669"/>
    <property type="project" value="TreeGrafter"/>
</dbReference>
<evidence type="ECO:0000313" key="10">
    <source>
        <dbReference type="EMBL" id="SMH70693.1"/>
    </source>
</evidence>
<keyword evidence="5" id="KW-0210">Decarboxylase</keyword>
<protein>
    <recommendedName>
        <fullName evidence="3">indole-3-glycerol-phosphate synthase</fullName>
        <ecNumber evidence="3">4.1.1.48</ecNumber>
    </recommendedName>
</protein>
<name>A0A2H1FD50_9ARCH</name>
<dbReference type="GO" id="GO:0000162">
    <property type="term" value="P:L-tryptophan biosynthetic process"/>
    <property type="evidence" value="ECO:0007669"/>
    <property type="project" value="UniProtKB-UniPathway"/>
</dbReference>
<dbReference type="Gene3D" id="3.20.20.70">
    <property type="entry name" value="Aldolase class I"/>
    <property type="match status" value="1"/>
</dbReference>
<comment type="pathway">
    <text evidence="2">Amino-acid biosynthesis; L-tryptophan biosynthesis; L-tryptophan from chorismate: step 4/5.</text>
</comment>
<dbReference type="AlphaFoldDB" id="A0A2H1FD50"/>
<dbReference type="GO" id="GO:0004425">
    <property type="term" value="F:indole-3-glycerol-phosphate synthase activity"/>
    <property type="evidence" value="ECO:0007669"/>
    <property type="project" value="UniProtKB-EC"/>
</dbReference>
<evidence type="ECO:0000256" key="4">
    <source>
        <dbReference type="ARBA" id="ARBA00022605"/>
    </source>
</evidence>
<dbReference type="InterPro" id="IPR045186">
    <property type="entry name" value="Indole-3-glycerol_P_synth"/>
</dbReference>
<keyword evidence="4" id="KW-0028">Amino-acid biosynthesis</keyword>
<dbReference type="PANTHER" id="PTHR22854:SF2">
    <property type="entry name" value="INDOLE-3-GLYCEROL-PHOSPHATE SYNTHASE"/>
    <property type="match status" value="1"/>
</dbReference>
<evidence type="ECO:0000256" key="1">
    <source>
        <dbReference type="ARBA" id="ARBA00001633"/>
    </source>
</evidence>
<keyword evidence="8 10" id="KW-0456">Lyase</keyword>